<dbReference type="Proteomes" id="UP001232343">
    <property type="component" value="Unassembled WGS sequence"/>
</dbReference>
<dbReference type="EMBL" id="JAUSUO010000002">
    <property type="protein sequence ID" value="MDQ0342807.1"/>
    <property type="molecule type" value="Genomic_DNA"/>
</dbReference>
<evidence type="ECO:0000256" key="1">
    <source>
        <dbReference type="SAM" id="Phobius"/>
    </source>
</evidence>
<dbReference type="RefSeq" id="WP_244680661.1">
    <property type="nucleotide sequence ID" value="NZ_JALIRM010000002.1"/>
</dbReference>
<sequence length="294" mass="32353">MKAVLKSFVKMISKEKLLVTVSMIGFLLAAICASYVAIFGATIHPEGNMQSAFSFNAAIAIFTLSMAALLQVSGLNMSSRRWIRWGLVVTTLIGYGIETIQHFRGFNPRYTQVGTTMDIFVGTFFGIISLVLITLTVIVAVSFFRIKDENQHPFLTLSIRYAFLSTMVSFAAGICMSVLQSRYTGADGNFIVLHGLGFHALQTLPILGWLTERAKFNDKRARVLIHVGSTFWLISIILIGVQTILGRTIFEMSVLAMLVVIALLSWLATSVVSFLGAVKYFSSKGNEAEINLNV</sequence>
<organism evidence="2 3">
    <name type="scientific">Lederbergia wuyishanensis</name>
    <dbReference type="NCBI Taxonomy" id="1347903"/>
    <lineage>
        <taxon>Bacteria</taxon>
        <taxon>Bacillati</taxon>
        <taxon>Bacillota</taxon>
        <taxon>Bacilli</taxon>
        <taxon>Bacillales</taxon>
        <taxon>Bacillaceae</taxon>
        <taxon>Lederbergia</taxon>
    </lineage>
</organism>
<evidence type="ECO:0008006" key="4">
    <source>
        <dbReference type="Google" id="ProtNLM"/>
    </source>
</evidence>
<feature type="transmembrane region" description="Helical" evidence="1">
    <location>
        <begin position="49"/>
        <end position="70"/>
    </location>
</feature>
<feature type="transmembrane region" description="Helical" evidence="1">
    <location>
        <begin position="191"/>
        <end position="211"/>
    </location>
</feature>
<keyword evidence="1" id="KW-0812">Transmembrane</keyword>
<gene>
    <name evidence="2" type="ORF">J2S14_001619</name>
</gene>
<feature type="transmembrane region" description="Helical" evidence="1">
    <location>
        <begin position="82"/>
        <end position="100"/>
    </location>
</feature>
<keyword evidence="1" id="KW-1133">Transmembrane helix</keyword>
<keyword evidence="3" id="KW-1185">Reference proteome</keyword>
<keyword evidence="1" id="KW-0472">Membrane</keyword>
<proteinExistence type="predicted"/>
<feature type="transmembrane region" description="Helical" evidence="1">
    <location>
        <begin position="257"/>
        <end position="278"/>
    </location>
</feature>
<reference evidence="2 3" key="1">
    <citation type="submission" date="2023-07" db="EMBL/GenBank/DDBJ databases">
        <title>Genomic Encyclopedia of Type Strains, Phase IV (KMG-IV): sequencing the most valuable type-strain genomes for metagenomic binning, comparative biology and taxonomic classification.</title>
        <authorList>
            <person name="Goeker M."/>
        </authorList>
    </citation>
    <scope>NUCLEOTIDE SEQUENCE [LARGE SCALE GENOMIC DNA]</scope>
    <source>
        <strain evidence="2 3">DSM 27848</strain>
    </source>
</reference>
<accession>A0ABU0D334</accession>
<feature type="transmembrane region" description="Helical" evidence="1">
    <location>
        <begin position="21"/>
        <end position="43"/>
    </location>
</feature>
<evidence type="ECO:0000313" key="3">
    <source>
        <dbReference type="Proteomes" id="UP001232343"/>
    </source>
</evidence>
<comment type="caution">
    <text evidence="2">The sequence shown here is derived from an EMBL/GenBank/DDBJ whole genome shotgun (WGS) entry which is preliminary data.</text>
</comment>
<evidence type="ECO:0000313" key="2">
    <source>
        <dbReference type="EMBL" id="MDQ0342807.1"/>
    </source>
</evidence>
<feature type="transmembrane region" description="Helical" evidence="1">
    <location>
        <begin position="120"/>
        <end position="146"/>
    </location>
</feature>
<feature type="transmembrane region" description="Helical" evidence="1">
    <location>
        <begin position="223"/>
        <end position="245"/>
    </location>
</feature>
<protein>
    <recommendedName>
        <fullName evidence="4">DUF998 domain-containing protein</fullName>
    </recommendedName>
</protein>
<feature type="transmembrane region" description="Helical" evidence="1">
    <location>
        <begin position="158"/>
        <end position="179"/>
    </location>
</feature>
<name>A0ABU0D334_9BACI</name>